<feature type="domain" description="LXG" evidence="3">
    <location>
        <begin position="1"/>
        <end position="235"/>
    </location>
</feature>
<reference evidence="4 5" key="1">
    <citation type="submission" date="2023-07" db="EMBL/GenBank/DDBJ databases">
        <title>Genomic Encyclopedia of Type Strains, Phase IV (KMG-IV): sequencing the most valuable type-strain genomes for metagenomic binning, comparative biology and taxonomic classification.</title>
        <authorList>
            <person name="Goeker M."/>
        </authorList>
    </citation>
    <scope>NUCLEOTIDE SEQUENCE [LARGE SCALE GENOMIC DNA]</scope>
    <source>
        <strain evidence="4 5">DSM 19154</strain>
    </source>
</reference>
<organism evidence="4 5">
    <name type="scientific">Alkalicoccobacillus murimartini</name>
    <dbReference type="NCBI Taxonomy" id="171685"/>
    <lineage>
        <taxon>Bacteria</taxon>
        <taxon>Bacillati</taxon>
        <taxon>Bacillota</taxon>
        <taxon>Bacilli</taxon>
        <taxon>Bacillales</taxon>
        <taxon>Bacillaceae</taxon>
        <taxon>Alkalicoccobacillus</taxon>
    </lineage>
</organism>
<keyword evidence="5" id="KW-1185">Reference proteome</keyword>
<evidence type="ECO:0000256" key="1">
    <source>
        <dbReference type="ARBA" id="ARBA00034117"/>
    </source>
</evidence>
<dbReference type="RefSeq" id="WP_306985385.1">
    <property type="nucleotide sequence ID" value="NZ_JAUSUA010000007.1"/>
</dbReference>
<dbReference type="Pfam" id="PF04740">
    <property type="entry name" value="LXG"/>
    <property type="match status" value="1"/>
</dbReference>
<evidence type="ECO:0000313" key="4">
    <source>
        <dbReference type="EMBL" id="MDQ0208933.1"/>
    </source>
</evidence>
<accession>A0ABT9YMW5</accession>
<evidence type="ECO:0000256" key="2">
    <source>
        <dbReference type="SAM" id="MobiDB-lite"/>
    </source>
</evidence>
<dbReference type="InterPro" id="IPR006829">
    <property type="entry name" value="LXG_dom"/>
</dbReference>
<comment type="similarity">
    <text evidence="1">In the N-terminal section; belongs to the LXG family.</text>
</comment>
<dbReference type="PROSITE" id="PS51756">
    <property type="entry name" value="LXG"/>
    <property type="match status" value="1"/>
</dbReference>
<comment type="caution">
    <text evidence="4">The sequence shown here is derived from an EMBL/GenBank/DDBJ whole genome shotgun (WGS) entry which is preliminary data.</text>
</comment>
<evidence type="ECO:0000313" key="5">
    <source>
        <dbReference type="Proteomes" id="UP001225034"/>
    </source>
</evidence>
<dbReference type="Proteomes" id="UP001225034">
    <property type="component" value="Unassembled WGS sequence"/>
</dbReference>
<feature type="region of interest" description="Disordered" evidence="2">
    <location>
        <begin position="1"/>
        <end position="24"/>
    </location>
</feature>
<proteinExistence type="inferred from homology"/>
<gene>
    <name evidence="4" type="ORF">J2S05_003757</name>
</gene>
<dbReference type="EMBL" id="JAUSUA010000007">
    <property type="protein sequence ID" value="MDQ0208933.1"/>
    <property type="molecule type" value="Genomic_DNA"/>
</dbReference>
<protein>
    <recommendedName>
        <fullName evidence="3">LXG domain-containing protein</fullName>
    </recommendedName>
</protein>
<sequence>MKVYESESFHKQLDSMRSDMESQKEQIDDLKSSMQTLVKSGADFTGRAGEAVKSFFSEGHIPLITRWQVLLDQYITTIDKIKEEASSFDSDPQAVIKEEFIDGDLTSSLDSLSDTVTSHAEGFNNTIAEVSDLVSIPQLDESQVQEGLVNLKMDANETMTSLHEFDQQQVSKLEVIKDEISQLMNYVTDLSTAITEGAIDITTYSTGSLSEVLPEKSAEYIDYNIKYQAFLTKYEFEPSTINHNLYTQLSNAQGGYRNFTNPYANNEVRLMMMMSGSMGFIESNPEMYAMYQEILNEFVSQQSYDADTQIAGTQVSNNDIHGEVVYEWDKEHGNHVQVKGTEIDYDKLGIENVDTTHVNGYDVNYTIQDGQFILFPDNPDLQYYTQDAVRGKVETEVANGASLVADGAGSIALFGGVRTFARLPGVSKVDKILDNKVNPYVKNGASIYGSYKVQSNIPYWKEIVGTPVPDAGTQEVLVYISDDDGESWDGKMLITINPDEEVRIRKSEG</sequence>
<evidence type="ECO:0000259" key="3">
    <source>
        <dbReference type="PROSITE" id="PS51756"/>
    </source>
</evidence>
<name>A0ABT9YMW5_9BACI</name>